<keyword evidence="11" id="KW-1185">Reference proteome</keyword>
<evidence type="ECO:0000256" key="3">
    <source>
        <dbReference type="ARBA" id="ARBA00022692"/>
    </source>
</evidence>
<evidence type="ECO:0000256" key="2">
    <source>
        <dbReference type="ARBA" id="ARBA00022448"/>
    </source>
</evidence>
<comment type="caution">
    <text evidence="10">The sequence shown here is derived from an EMBL/GenBank/DDBJ whole genome shotgun (WGS) entry which is preliminary data.</text>
</comment>
<keyword evidence="7 10" id="KW-0407">Ion channel</keyword>
<feature type="transmembrane region" description="Helical" evidence="8">
    <location>
        <begin position="82"/>
        <end position="103"/>
    </location>
</feature>
<keyword evidence="2" id="KW-0813">Transport</keyword>
<name>A0ABS5EPL7_9PROT</name>
<evidence type="ECO:0000256" key="5">
    <source>
        <dbReference type="ARBA" id="ARBA00023065"/>
    </source>
</evidence>
<dbReference type="GO" id="GO:0034220">
    <property type="term" value="P:monoatomic ion transmembrane transport"/>
    <property type="evidence" value="ECO:0007669"/>
    <property type="project" value="UniProtKB-KW"/>
</dbReference>
<keyword evidence="5" id="KW-0406">Ion transport</keyword>
<dbReference type="InterPro" id="IPR003938">
    <property type="entry name" value="K_chnl_volt-dep_EAG/ELK/ERG"/>
</dbReference>
<keyword evidence="3 8" id="KW-0812">Transmembrane</keyword>
<sequence>MSATAPTGWAWLHHLYNGLAPECRRFRYAVLTLDLFTIVFVIATSFIPRSPAIVVIDVLIGLVLAVEFAARLAGSRRPWREALRLASIADVIAIASFLVPLTGEGFGFLRIMRTLRLLHSYRMLGMLREDFAFFRRNEDAVVAATHLGVFVFIMTAVVYETQHYTNPHIANYADALYFTVTALTTTGFGDITLPGTSGRLISVVIMLAGVTLFLRLAQALFRPAKVRFTCTSCGLQRHDADAVHCKACGVLLNIPDEGYD</sequence>
<keyword evidence="4 8" id="KW-1133">Transmembrane helix</keyword>
<reference evidence="11" key="1">
    <citation type="journal article" date="2021" name="Syst. Appl. Microbiol.">
        <title>Roseomonas hellenica sp. nov., isolated from roots of wild-growing Alkanna tinctoria.</title>
        <authorList>
            <person name="Rat A."/>
            <person name="Naranjo H.D."/>
            <person name="Lebbe L."/>
            <person name="Cnockaert M."/>
            <person name="Krigas N."/>
            <person name="Grigoriadou K."/>
            <person name="Maloupa E."/>
            <person name="Willems A."/>
        </authorList>
    </citation>
    <scope>NUCLEOTIDE SEQUENCE [LARGE SCALE GENOMIC DNA]</scope>
    <source>
        <strain evidence="11">LMG 31159</strain>
    </source>
</reference>
<feature type="transmembrane region" description="Helical" evidence="8">
    <location>
        <begin position="200"/>
        <end position="217"/>
    </location>
</feature>
<dbReference type="PANTHER" id="PTHR11537">
    <property type="entry name" value="VOLTAGE-GATED POTASSIUM CHANNEL"/>
    <property type="match status" value="1"/>
</dbReference>
<dbReference type="Gene3D" id="1.20.120.350">
    <property type="entry name" value="Voltage-gated potassium channels. Chain C"/>
    <property type="match status" value="1"/>
</dbReference>
<evidence type="ECO:0000256" key="4">
    <source>
        <dbReference type="ARBA" id="ARBA00022989"/>
    </source>
</evidence>
<proteinExistence type="predicted"/>
<dbReference type="Pfam" id="PF07885">
    <property type="entry name" value="Ion_trans_2"/>
    <property type="match status" value="1"/>
</dbReference>
<feature type="transmembrane region" description="Helical" evidence="8">
    <location>
        <begin position="53"/>
        <end position="70"/>
    </location>
</feature>
<evidence type="ECO:0000313" key="10">
    <source>
        <dbReference type="EMBL" id="MBR0652964.1"/>
    </source>
</evidence>
<dbReference type="PRINTS" id="PR01463">
    <property type="entry name" value="EAGCHANLFMLY"/>
</dbReference>
<dbReference type="RefSeq" id="WP_211871678.1">
    <property type="nucleotide sequence ID" value="NZ_JAAEDI010000037.1"/>
</dbReference>
<feature type="domain" description="Potassium channel" evidence="9">
    <location>
        <begin position="149"/>
        <end position="220"/>
    </location>
</feature>
<feature type="transmembrane region" description="Helical" evidence="8">
    <location>
        <begin position="28"/>
        <end position="47"/>
    </location>
</feature>
<evidence type="ECO:0000313" key="11">
    <source>
        <dbReference type="Proteomes" id="UP000698752"/>
    </source>
</evidence>
<dbReference type="Gene3D" id="1.10.287.70">
    <property type="match status" value="1"/>
</dbReference>
<protein>
    <submittedName>
        <fullName evidence="10">Potassium channel family protein</fullName>
    </submittedName>
</protein>
<dbReference type="SUPFAM" id="SSF81324">
    <property type="entry name" value="Voltage-gated potassium channels"/>
    <property type="match status" value="1"/>
</dbReference>
<evidence type="ECO:0000256" key="7">
    <source>
        <dbReference type="ARBA" id="ARBA00023303"/>
    </source>
</evidence>
<dbReference type="InterPro" id="IPR028325">
    <property type="entry name" value="VG_K_chnl"/>
</dbReference>
<dbReference type="Proteomes" id="UP000698752">
    <property type="component" value="Unassembled WGS sequence"/>
</dbReference>
<gene>
    <name evidence="10" type="ORF">GXW78_25135</name>
</gene>
<organism evidence="10 11">
    <name type="scientific">Neoroseomonas terrae</name>
    <dbReference type="NCBI Taxonomy" id="424799"/>
    <lineage>
        <taxon>Bacteria</taxon>
        <taxon>Pseudomonadati</taxon>
        <taxon>Pseudomonadota</taxon>
        <taxon>Alphaproteobacteria</taxon>
        <taxon>Acetobacterales</taxon>
        <taxon>Acetobacteraceae</taxon>
        <taxon>Neoroseomonas</taxon>
    </lineage>
</organism>
<evidence type="ECO:0000256" key="6">
    <source>
        <dbReference type="ARBA" id="ARBA00023136"/>
    </source>
</evidence>
<feature type="transmembrane region" description="Helical" evidence="8">
    <location>
        <begin position="140"/>
        <end position="159"/>
    </location>
</feature>
<keyword evidence="6 8" id="KW-0472">Membrane</keyword>
<comment type="subcellular location">
    <subcellularLocation>
        <location evidence="1">Membrane</location>
        <topology evidence="1">Multi-pass membrane protein</topology>
    </subcellularLocation>
</comment>
<feature type="transmembrane region" description="Helical" evidence="8">
    <location>
        <begin position="171"/>
        <end position="188"/>
    </location>
</feature>
<dbReference type="EMBL" id="JAAEDI010000037">
    <property type="protein sequence ID" value="MBR0652964.1"/>
    <property type="molecule type" value="Genomic_DNA"/>
</dbReference>
<evidence type="ECO:0000256" key="1">
    <source>
        <dbReference type="ARBA" id="ARBA00004141"/>
    </source>
</evidence>
<dbReference type="InterPro" id="IPR013099">
    <property type="entry name" value="K_chnl_dom"/>
</dbReference>
<accession>A0ABS5EPL7</accession>
<evidence type="ECO:0000256" key="8">
    <source>
        <dbReference type="SAM" id="Phobius"/>
    </source>
</evidence>
<evidence type="ECO:0000259" key="9">
    <source>
        <dbReference type="Pfam" id="PF07885"/>
    </source>
</evidence>
<dbReference type="PANTHER" id="PTHR11537:SF254">
    <property type="entry name" value="POTASSIUM VOLTAGE-GATED CHANNEL PROTEIN SHAB"/>
    <property type="match status" value="1"/>
</dbReference>
<dbReference type="InterPro" id="IPR027359">
    <property type="entry name" value="Volt_channel_dom_sf"/>
</dbReference>